<evidence type="ECO:0000313" key="1">
    <source>
        <dbReference type="EMBL" id="XBS68420.1"/>
    </source>
</evidence>
<sequence>MWEYFFFPRRTEPKKYELLSNQKLHRVIAPVIESRLCPLGFVRQKDLTWLRSKDAPIRQVFTFVKWKGGVFAPRWGLSFDFVPHVVANATIKWHRTEKSAGIDFVVDARERECNISYIYGPQEVSGRIERVMQRVMPSATKLWDSTRCVSQIPAAFEWRKEGKHSDFLSLLSASHCLRFFPRAQWAAHRGKNRAG</sequence>
<reference evidence="1" key="1">
    <citation type="submission" date="2024-06" db="EMBL/GenBank/DDBJ databases">
        <authorList>
            <person name="Coelho C."/>
            <person name="Bento M."/>
            <person name="Garcia E."/>
            <person name="Camelo A."/>
            <person name="Brandao I."/>
            <person name="Espirito Santo C."/>
            <person name="Trovao J."/>
            <person name="Verissimo A."/>
            <person name="Costa J."/>
            <person name="Tiago I."/>
        </authorList>
    </citation>
    <scope>NUCLEOTIDE SEQUENCE</scope>
    <source>
        <strain evidence="1">KWT182</strain>
    </source>
</reference>
<dbReference type="AlphaFoldDB" id="A0AAU7Q5I1"/>
<organism evidence="1">
    <name type="scientific">Acerihabitans sp. KWT182</name>
    <dbReference type="NCBI Taxonomy" id="3157919"/>
    <lineage>
        <taxon>Bacteria</taxon>
        <taxon>Pseudomonadati</taxon>
        <taxon>Pseudomonadota</taxon>
        <taxon>Gammaproteobacteria</taxon>
        <taxon>Enterobacterales</taxon>
        <taxon>Pectobacteriaceae</taxon>
        <taxon>Acerihabitans</taxon>
    </lineage>
</organism>
<proteinExistence type="predicted"/>
<gene>
    <name evidence="1" type="ORF">ABK905_17050</name>
</gene>
<accession>A0AAU7Q5I1</accession>
<dbReference type="EMBL" id="CP157947">
    <property type="protein sequence ID" value="XBS68420.1"/>
    <property type="molecule type" value="Genomic_DNA"/>
</dbReference>
<name>A0AAU7Q5I1_9GAMM</name>
<protein>
    <submittedName>
        <fullName evidence="1">Uncharacterized protein</fullName>
    </submittedName>
</protein>